<proteinExistence type="predicted"/>
<organism evidence="2 3">
    <name type="scientific">Phytophthora rubi</name>
    <dbReference type="NCBI Taxonomy" id="129364"/>
    <lineage>
        <taxon>Eukaryota</taxon>
        <taxon>Sar</taxon>
        <taxon>Stramenopiles</taxon>
        <taxon>Oomycota</taxon>
        <taxon>Peronosporomycetes</taxon>
        <taxon>Peronosporales</taxon>
        <taxon>Peronosporaceae</taxon>
        <taxon>Phytophthora</taxon>
    </lineage>
</organism>
<evidence type="ECO:0008006" key="4">
    <source>
        <dbReference type="Google" id="ProtNLM"/>
    </source>
</evidence>
<protein>
    <recommendedName>
        <fullName evidence="4">RxLR effector protein</fullName>
    </recommendedName>
</protein>
<evidence type="ECO:0000313" key="3">
    <source>
        <dbReference type="Proteomes" id="UP000435112"/>
    </source>
</evidence>
<dbReference type="AlphaFoldDB" id="A0A6A3KWV6"/>
<gene>
    <name evidence="2" type="ORF">PR002_g15983</name>
</gene>
<sequence>MLTRLICLASSIRTPVAAVFCTFSDPARSTINILPRTFVPLARCFFVKVRIKTE</sequence>
<name>A0A6A3KWV6_9STRA</name>
<feature type="chain" id="PRO_5025500627" description="RxLR effector protein" evidence="1">
    <location>
        <begin position="19"/>
        <end position="54"/>
    </location>
</feature>
<dbReference type="EMBL" id="QXFU01001193">
    <property type="protein sequence ID" value="KAE9008193.1"/>
    <property type="molecule type" value="Genomic_DNA"/>
</dbReference>
<dbReference type="Proteomes" id="UP000435112">
    <property type="component" value="Unassembled WGS sequence"/>
</dbReference>
<evidence type="ECO:0000313" key="2">
    <source>
        <dbReference type="EMBL" id="KAE9008193.1"/>
    </source>
</evidence>
<comment type="caution">
    <text evidence="2">The sequence shown here is derived from an EMBL/GenBank/DDBJ whole genome shotgun (WGS) entry which is preliminary data.</text>
</comment>
<accession>A0A6A3KWV6</accession>
<keyword evidence="1" id="KW-0732">Signal</keyword>
<evidence type="ECO:0000256" key="1">
    <source>
        <dbReference type="SAM" id="SignalP"/>
    </source>
</evidence>
<reference evidence="2 3" key="1">
    <citation type="submission" date="2018-09" db="EMBL/GenBank/DDBJ databases">
        <title>Genomic investigation of the strawberry pathogen Phytophthora fragariae indicates pathogenicity is determined by transcriptional variation in three key races.</title>
        <authorList>
            <person name="Adams T.M."/>
            <person name="Armitage A.D."/>
            <person name="Sobczyk M.K."/>
            <person name="Bates H.J."/>
            <person name="Dunwell J.M."/>
            <person name="Nellist C.F."/>
            <person name="Harrison R.J."/>
        </authorList>
    </citation>
    <scope>NUCLEOTIDE SEQUENCE [LARGE SCALE GENOMIC DNA]</scope>
    <source>
        <strain evidence="2 3">SCRP324</strain>
    </source>
</reference>
<feature type="signal peptide" evidence="1">
    <location>
        <begin position="1"/>
        <end position="18"/>
    </location>
</feature>